<organism evidence="2 3">
    <name type="scientific">Hymenobacter aranciens</name>
    <dbReference type="NCBI Taxonomy" id="3063996"/>
    <lineage>
        <taxon>Bacteria</taxon>
        <taxon>Pseudomonadati</taxon>
        <taxon>Bacteroidota</taxon>
        <taxon>Cytophagia</taxon>
        <taxon>Cytophagales</taxon>
        <taxon>Hymenobacteraceae</taxon>
        <taxon>Hymenobacter</taxon>
    </lineage>
</organism>
<dbReference type="RefSeq" id="WP_305005910.1">
    <property type="nucleotide sequence ID" value="NZ_JAUQSY010000004.1"/>
</dbReference>
<evidence type="ECO:0000256" key="1">
    <source>
        <dbReference type="SAM" id="SignalP"/>
    </source>
</evidence>
<keyword evidence="3" id="KW-1185">Reference proteome</keyword>
<feature type="chain" id="PRO_5045566023" evidence="1">
    <location>
        <begin position="16"/>
        <end position="550"/>
    </location>
</feature>
<keyword evidence="1" id="KW-0732">Signal</keyword>
<comment type="caution">
    <text evidence="2">The sequence shown here is derived from an EMBL/GenBank/DDBJ whole genome shotgun (WGS) entry which is preliminary data.</text>
</comment>
<evidence type="ECO:0000313" key="3">
    <source>
        <dbReference type="Proteomes" id="UP001176429"/>
    </source>
</evidence>
<dbReference type="EMBL" id="JAUQSY010000004">
    <property type="protein sequence ID" value="MDO7874596.1"/>
    <property type="molecule type" value="Genomic_DNA"/>
</dbReference>
<protein>
    <submittedName>
        <fullName evidence="2">Uncharacterized protein</fullName>
    </submittedName>
</protein>
<proteinExistence type="predicted"/>
<reference evidence="2" key="1">
    <citation type="submission" date="2023-07" db="EMBL/GenBank/DDBJ databases">
        <authorList>
            <person name="Kim M.K."/>
        </authorList>
    </citation>
    <scope>NUCLEOTIDE SEQUENCE</scope>
    <source>
        <strain evidence="2">ASUV-10-1</strain>
    </source>
</reference>
<dbReference type="Proteomes" id="UP001176429">
    <property type="component" value="Unassembled WGS sequence"/>
</dbReference>
<evidence type="ECO:0000313" key="2">
    <source>
        <dbReference type="EMBL" id="MDO7874596.1"/>
    </source>
</evidence>
<name>A0ABT9B8J1_9BACT</name>
<sequence length="550" mass="56344">MLLAMLLVLSHVAQAAITITLTVGVGGDYTTIGSALAAVPSPLPLPYELRLLDANYAEDVLLTQTGSPSSTLTIRPANGVSPVLTGTLTFGPGSRYVVLDGHNGSGRGLTLRQPSQLVPTVIFSGDAASNEVRQSIILGSNGLMNSGVVVIGDGALNGNDNNRITESLIGNVSPALLPTNLMYAANVGAGMNDSFTLSHNELFNFARTGVLVAGGNGDQWTISDNSFYYNVASLPVAAQTAIDFHPGSGANSAAVRNNYIGGRAANATGGIWENMGSQHFRGIVMDCGNSTSLINEVSGNVVSSVSLTGVGSASLTALHVEAGRSELTANVLGTMSNTGTSGINSLVSRATTVLNSFTISSGHLMVVESGLTVVLGNLNNAGILNHTGGDMLIQGNFTNTGTFAQTLGDIEIKGDMLNSGQFTCSTGKVKLTGNGPQQVSGGLYFNLEVNGPGLKTLTDDIDIYNGVQMLSGILTTGPYHLKLNAMSNLTETDASYILGRVEVRRTAVSGVLEDFGGVGLLLTPAVGSVLPGPTLVNRITGVAPMGAGGN</sequence>
<feature type="signal peptide" evidence="1">
    <location>
        <begin position="1"/>
        <end position="15"/>
    </location>
</feature>
<gene>
    <name evidence="2" type="ORF">Q5H93_07620</name>
</gene>
<accession>A0ABT9B8J1</accession>